<dbReference type="HOGENOM" id="CLU_005373_0_1_14"/>
<dbReference type="PROSITE" id="PS51199">
    <property type="entry name" value="SF4_HELICASE"/>
    <property type="match status" value="1"/>
</dbReference>
<dbReference type="PANTHER" id="PTHR30153:SF2">
    <property type="entry name" value="REPLICATIVE DNA HELICASE"/>
    <property type="match status" value="1"/>
</dbReference>
<dbReference type="Gene3D" id="1.10.860.10">
    <property type="entry name" value="DNAb Helicase, Chain A"/>
    <property type="match status" value="1"/>
</dbReference>
<protein>
    <recommendedName>
        <fullName evidence="2">SF4 helicase domain-containing protein</fullName>
    </recommendedName>
</protein>
<dbReference type="AlphaFoldDB" id="A0A0D5ZIU0"/>
<sequence>MKANSPKNVPININELDYDNLVANPSSIYVDEKLERNVLNIMITNDDRQLLGIDYFNEDTFFNIKNRQLFSLIKSEHQKTKNKNVTFNYEDISHFVNREDTIKEYPELSQYYLNVVLSSGLANDNNFLTYADRLLDLQKMRKAEAFILTYSKKLHSEKDLLPEQLTTDFENFFIKNNTNSLNRNNFLTLEEASTEFIEKIIEIKNNTNIVEDSILSGFRGIDNYVNGFKPGQLIILAARPGIGKTALALNIARNISLNSSLERKRNVIFISLEMPTSELVARISSTETMVDLKKIQNPKYMQEVELSTLQKAKVEYLDNMNIYIDDAATSKINDIVWKIKHLYKNLKGELDFIVIDYLQLISAPDASGNRQNEIATISRTLKTLALELKVPIMALSQLSRNVESRDDNRPQLHDLRESGAIEQDADIVIFLSRPKMKKDANKNNENDNSQNVIKTNLTVAKNRNGQPGIANLYYFGNYVKFQDPEPEN</sequence>
<dbReference type="GO" id="GO:0003678">
    <property type="term" value="F:DNA helicase activity"/>
    <property type="evidence" value="ECO:0007669"/>
    <property type="project" value="InterPro"/>
</dbReference>
<evidence type="ECO:0000256" key="1">
    <source>
        <dbReference type="ARBA" id="ARBA00022515"/>
    </source>
</evidence>
<dbReference type="GO" id="GO:1990077">
    <property type="term" value="C:primosome complex"/>
    <property type="evidence" value="ECO:0007669"/>
    <property type="project" value="UniProtKB-KW"/>
</dbReference>
<keyword evidence="1" id="KW-0639">Primosome</keyword>
<dbReference type="SUPFAM" id="SSF52540">
    <property type="entry name" value="P-loop containing nucleoside triphosphate hydrolases"/>
    <property type="match status" value="1"/>
</dbReference>
<accession>A0A0D5ZIU0</accession>
<dbReference type="CDD" id="cd00984">
    <property type="entry name" value="DnaB_C"/>
    <property type="match status" value="1"/>
</dbReference>
<gene>
    <name evidence="3" type="ORF">VO56_00225</name>
</gene>
<evidence type="ECO:0000313" key="4">
    <source>
        <dbReference type="Proteomes" id="UP000032722"/>
    </source>
</evidence>
<name>A0A0D5ZIU0_9BACT</name>
<proteinExistence type="predicted"/>
<dbReference type="EMBL" id="CP011021">
    <property type="protein sequence ID" value="AKA49716.1"/>
    <property type="molecule type" value="Genomic_DNA"/>
</dbReference>
<dbReference type="Pfam" id="PF03796">
    <property type="entry name" value="DnaB_C"/>
    <property type="match status" value="1"/>
</dbReference>
<dbReference type="GO" id="GO:0005524">
    <property type="term" value="F:ATP binding"/>
    <property type="evidence" value="ECO:0007669"/>
    <property type="project" value="InterPro"/>
</dbReference>
<reference evidence="3 4" key="1">
    <citation type="journal article" date="2015" name="Genome Announc.">
        <title>Complete Genome Sequence of Mycoplasma meleagridis, a Possible Emerging Pathogen in Chickens.</title>
        <authorList>
            <person name="Abolnik C."/>
        </authorList>
    </citation>
    <scope>NUCLEOTIDE SEQUENCE [LARGE SCALE GENOMIC DNA]</scope>
    <source>
        <strain evidence="3 4">B2096 8B</strain>
    </source>
</reference>
<dbReference type="PANTHER" id="PTHR30153">
    <property type="entry name" value="REPLICATIVE DNA HELICASE DNAB"/>
    <property type="match status" value="1"/>
</dbReference>
<dbReference type="GO" id="GO:0005829">
    <property type="term" value="C:cytosol"/>
    <property type="evidence" value="ECO:0007669"/>
    <property type="project" value="TreeGrafter"/>
</dbReference>
<dbReference type="KEGG" id="mgb:VO56_00225"/>
<dbReference type="InterPro" id="IPR007694">
    <property type="entry name" value="DNA_helicase_DnaB-like_C"/>
</dbReference>
<dbReference type="InterPro" id="IPR027417">
    <property type="entry name" value="P-loop_NTPase"/>
</dbReference>
<dbReference type="InterPro" id="IPR003593">
    <property type="entry name" value="AAA+_ATPase"/>
</dbReference>
<evidence type="ECO:0000313" key="3">
    <source>
        <dbReference type="EMBL" id="AKA49716.1"/>
    </source>
</evidence>
<feature type="domain" description="SF4 helicase" evidence="2">
    <location>
        <begin position="207"/>
        <end position="488"/>
    </location>
</feature>
<dbReference type="PATRIC" id="fig|29556.3.peg.47"/>
<dbReference type="SMART" id="SM00382">
    <property type="entry name" value="AAA"/>
    <property type="match status" value="1"/>
</dbReference>
<dbReference type="Gene3D" id="3.40.50.300">
    <property type="entry name" value="P-loop containing nucleotide triphosphate hydrolases"/>
    <property type="match status" value="1"/>
</dbReference>
<dbReference type="InterPro" id="IPR016136">
    <property type="entry name" value="DNA_helicase_N/primase_C"/>
</dbReference>
<organism evidence="4">
    <name type="scientific">Mycoplasmopsis gallinacea</name>
    <dbReference type="NCBI Taxonomy" id="29556"/>
    <lineage>
        <taxon>Bacteria</taxon>
        <taxon>Bacillati</taxon>
        <taxon>Mycoplasmatota</taxon>
        <taxon>Mycoplasmoidales</taxon>
        <taxon>Metamycoplasmataceae</taxon>
        <taxon>Mycoplasmopsis</taxon>
    </lineage>
</organism>
<dbReference type="Proteomes" id="UP000032722">
    <property type="component" value="Chromosome"/>
</dbReference>
<dbReference type="GO" id="GO:0006269">
    <property type="term" value="P:DNA replication, synthesis of primer"/>
    <property type="evidence" value="ECO:0007669"/>
    <property type="project" value="UniProtKB-KW"/>
</dbReference>
<evidence type="ECO:0000259" key="2">
    <source>
        <dbReference type="PROSITE" id="PS51199"/>
    </source>
</evidence>